<sequence length="412" mass="48184">LIGPLSLIQLSSHKPACRDNVGDFANWIYIGTGTGYIRVPLKFKQPIINAIKQHGIQLSESNNHLTLIKGNQHIMGYELGKIFQGIDSLRIVMYGMKSQYHWKPIDDVIKNHPKAHFNYWDIGRNYHHKDIILTKANTSNTFPMLNFIGQKHGWVSKSISKISYKIYPRLTHILKSEKQMQSWNLPKIRSTLSKKQGQLSSLYDTLLLKLNDPIEWGYGGLRIEARINALTLAQAKNFITINELFNWDNFKVIKFHKVSKKSYLDNISTILNSAASNNLWTINSNENKVTDQQTQRIIDVFNAFGWCSTDKLFKPTNNLLQQWWGFEVVRDIYNLDQPDILTKDELRERFELAKANRVLTFCWRDYCTSDSFIKFSRPNRFRVKCTGDKEDPHYCEHDNVNRWINDNYQVYE</sequence>
<dbReference type="PANTHER" id="PTHR34863:SF1">
    <property type="entry name" value="OTU DOMAIN-CONTAINING PROTEIN"/>
    <property type="match status" value="1"/>
</dbReference>
<keyword evidence="2" id="KW-1185">Reference proteome</keyword>
<evidence type="ECO:0000313" key="2">
    <source>
        <dbReference type="Proteomes" id="UP000070444"/>
    </source>
</evidence>
<reference evidence="1 2" key="1">
    <citation type="journal article" date="2015" name="Genome Biol. Evol.">
        <title>Phylogenomic analyses indicate that early fungi evolved digesting cell walls of algal ancestors of land plants.</title>
        <authorList>
            <person name="Chang Y."/>
            <person name="Wang S."/>
            <person name="Sekimoto S."/>
            <person name="Aerts A.L."/>
            <person name="Choi C."/>
            <person name="Clum A."/>
            <person name="LaButti K.M."/>
            <person name="Lindquist E.A."/>
            <person name="Yee Ngan C."/>
            <person name="Ohm R.A."/>
            <person name="Salamov A.A."/>
            <person name="Grigoriev I.V."/>
            <person name="Spatafora J.W."/>
            <person name="Berbee M.L."/>
        </authorList>
    </citation>
    <scope>NUCLEOTIDE SEQUENCE [LARGE SCALE GENOMIC DNA]</scope>
    <source>
        <strain evidence="1 2">NRRL 28638</strain>
    </source>
</reference>
<dbReference type="AlphaFoldDB" id="A0A137NXZ3"/>
<evidence type="ECO:0000313" key="1">
    <source>
        <dbReference type="EMBL" id="KXN67524.1"/>
    </source>
</evidence>
<accession>A0A137NXZ3</accession>
<dbReference type="PANTHER" id="PTHR34863">
    <property type="entry name" value="EXPRESSED PROTEIN"/>
    <property type="match status" value="1"/>
</dbReference>
<dbReference type="EMBL" id="KQ964630">
    <property type="protein sequence ID" value="KXN67524.1"/>
    <property type="molecule type" value="Genomic_DNA"/>
</dbReference>
<feature type="non-terminal residue" evidence="1">
    <location>
        <position position="1"/>
    </location>
</feature>
<gene>
    <name evidence="1" type="ORF">CONCODRAFT_72900</name>
</gene>
<organism evidence="1 2">
    <name type="scientific">Conidiobolus coronatus (strain ATCC 28846 / CBS 209.66 / NRRL 28638)</name>
    <name type="common">Delacroixia coronata</name>
    <dbReference type="NCBI Taxonomy" id="796925"/>
    <lineage>
        <taxon>Eukaryota</taxon>
        <taxon>Fungi</taxon>
        <taxon>Fungi incertae sedis</taxon>
        <taxon>Zoopagomycota</taxon>
        <taxon>Entomophthoromycotina</taxon>
        <taxon>Entomophthoromycetes</taxon>
        <taxon>Entomophthorales</taxon>
        <taxon>Ancylistaceae</taxon>
        <taxon>Conidiobolus</taxon>
    </lineage>
</organism>
<dbReference type="Proteomes" id="UP000070444">
    <property type="component" value="Unassembled WGS sequence"/>
</dbReference>
<protein>
    <submittedName>
        <fullName evidence="1">Uncharacterized protein</fullName>
    </submittedName>
</protein>
<proteinExistence type="predicted"/>
<name>A0A137NXZ3_CONC2</name>